<dbReference type="Gene3D" id="3.40.50.300">
    <property type="entry name" value="P-loop containing nucleotide triphosphate hydrolases"/>
    <property type="match status" value="1"/>
</dbReference>
<dbReference type="InterPro" id="IPR027417">
    <property type="entry name" value="P-loop_NTPase"/>
</dbReference>
<evidence type="ECO:0000313" key="2">
    <source>
        <dbReference type="Proteomes" id="UP001356170"/>
    </source>
</evidence>
<reference evidence="1 2" key="1">
    <citation type="submission" date="2024-01" db="EMBL/GenBank/DDBJ databases">
        <title>Novel species of the genus Luteimonas isolated from rivers.</title>
        <authorList>
            <person name="Lu H."/>
        </authorList>
    </citation>
    <scope>NUCLEOTIDE SEQUENCE [LARGE SCALE GENOMIC DNA]</scope>
    <source>
        <strain evidence="1 2">FXH3W</strain>
    </source>
</reference>
<accession>A0ABU7UYF1</accession>
<comment type="caution">
    <text evidence="1">The sequence shown here is derived from an EMBL/GenBank/DDBJ whole genome shotgun (WGS) entry which is preliminary data.</text>
</comment>
<dbReference type="RefSeq" id="WP_331689140.1">
    <property type="nucleotide sequence ID" value="NZ_JAZHBN010000002.1"/>
</dbReference>
<dbReference type="EMBL" id="JAZHBO010000001">
    <property type="protein sequence ID" value="MEF2155460.1"/>
    <property type="molecule type" value="Genomic_DNA"/>
</dbReference>
<proteinExistence type="predicted"/>
<sequence>MQVITLMSAKGGVGKTTLAANLAHGLHRRGYRTLAVDLDPQNALRLHLGMDAADTSGFIREGLSRNVLFTSPHGVYFAPFGDVQADDLTLFEAFLAENPDWLARSITALEPLGFDYVILDTSPGPNVFLNQALATTSTALMVVLADAASYATVPQALELIERHAKPNPRYRESFVVINQQPVNGRLGHQVRSALANDREIPLAPVSVHRDSRVGMAMAYQQPVVQYAPSAMVSLDIEYLVDWLVDQTQA</sequence>
<organism evidence="1 2">
    <name type="scientific">Aquilutibacter rugosus</name>
    <dbReference type="NCBI Taxonomy" id="3115820"/>
    <lineage>
        <taxon>Bacteria</taxon>
        <taxon>Pseudomonadati</taxon>
        <taxon>Pseudomonadota</taxon>
        <taxon>Gammaproteobacteria</taxon>
        <taxon>Lysobacterales</taxon>
        <taxon>Lysobacteraceae</taxon>
        <taxon>Aquilutibacter</taxon>
    </lineage>
</organism>
<dbReference type="InterPro" id="IPR050678">
    <property type="entry name" value="DNA_Partitioning_ATPase"/>
</dbReference>
<dbReference type="InterPro" id="IPR017746">
    <property type="entry name" value="Cellulose_synthase_operon_BcsQ"/>
</dbReference>
<dbReference type="PANTHER" id="PTHR13696">
    <property type="entry name" value="P-LOOP CONTAINING NUCLEOSIDE TRIPHOSPHATE HYDROLASE"/>
    <property type="match status" value="1"/>
</dbReference>
<name>A0ABU7UYF1_9GAMM</name>
<evidence type="ECO:0000313" key="1">
    <source>
        <dbReference type="EMBL" id="MEF2155460.1"/>
    </source>
</evidence>
<protein>
    <submittedName>
        <fullName evidence="1">Cellulose biosynthesis protein BcsQ</fullName>
    </submittedName>
</protein>
<dbReference type="CDD" id="cd02042">
    <property type="entry name" value="ParAB_family"/>
    <property type="match status" value="1"/>
</dbReference>
<dbReference type="Pfam" id="PF06564">
    <property type="entry name" value="CBP_BcsQ"/>
    <property type="match status" value="1"/>
</dbReference>
<dbReference type="Proteomes" id="UP001356170">
    <property type="component" value="Unassembled WGS sequence"/>
</dbReference>
<dbReference type="PANTHER" id="PTHR13696:SF99">
    <property type="entry name" value="COBYRINIC ACID AC-DIAMIDE SYNTHASE"/>
    <property type="match status" value="1"/>
</dbReference>
<keyword evidence="2" id="KW-1185">Reference proteome</keyword>
<dbReference type="NCBIfam" id="TIGR03371">
    <property type="entry name" value="cellulose_yhjQ"/>
    <property type="match status" value="1"/>
</dbReference>
<dbReference type="SUPFAM" id="SSF52540">
    <property type="entry name" value="P-loop containing nucleoside triphosphate hydrolases"/>
    <property type="match status" value="1"/>
</dbReference>
<gene>
    <name evidence="1" type="primary">bcsQ</name>
    <name evidence="1" type="ORF">V3390_04330</name>
</gene>